<dbReference type="PANTHER" id="PTHR31157">
    <property type="entry name" value="SCP DOMAIN-CONTAINING PROTEIN"/>
    <property type="match status" value="1"/>
</dbReference>
<organism evidence="2 3">
    <name type="scientific">Paracoccus suum</name>
    <dbReference type="NCBI Taxonomy" id="2259340"/>
    <lineage>
        <taxon>Bacteria</taxon>
        <taxon>Pseudomonadati</taxon>
        <taxon>Pseudomonadota</taxon>
        <taxon>Alphaproteobacteria</taxon>
        <taxon>Rhodobacterales</taxon>
        <taxon>Paracoccaceae</taxon>
        <taxon>Paracoccus</taxon>
    </lineage>
</organism>
<dbReference type="SUPFAM" id="SSF55797">
    <property type="entry name" value="PR-1-like"/>
    <property type="match status" value="1"/>
</dbReference>
<evidence type="ECO:0000259" key="1">
    <source>
        <dbReference type="Pfam" id="PF00188"/>
    </source>
</evidence>
<feature type="domain" description="SCP" evidence="1">
    <location>
        <begin position="3"/>
        <end position="120"/>
    </location>
</feature>
<dbReference type="AlphaFoldDB" id="A0A344PP87"/>
<dbReference type="Proteomes" id="UP000252023">
    <property type="component" value="Chromosome"/>
</dbReference>
<keyword evidence="3" id="KW-1185">Reference proteome</keyword>
<gene>
    <name evidence="2" type="ORF">DRW48_09555</name>
</gene>
<name>A0A344PP87_9RHOB</name>
<dbReference type="OrthoDB" id="9811255at2"/>
<reference evidence="3" key="1">
    <citation type="submission" date="2018-07" db="EMBL/GenBank/DDBJ databases">
        <title>Genome sequencing of Paracoccus sp. SC2-6.</title>
        <authorList>
            <person name="Heo J."/>
            <person name="Kim S.-J."/>
            <person name="Kwon S.-W."/>
        </authorList>
    </citation>
    <scope>NUCLEOTIDE SEQUENCE [LARGE SCALE GENOMIC DNA]</scope>
    <source>
        <strain evidence="3">SC2-6</strain>
    </source>
</reference>
<dbReference type="Gene3D" id="3.40.33.10">
    <property type="entry name" value="CAP"/>
    <property type="match status" value="1"/>
</dbReference>
<accession>A0A344PP87</accession>
<evidence type="ECO:0000313" key="2">
    <source>
        <dbReference type="EMBL" id="AXC51192.1"/>
    </source>
</evidence>
<protein>
    <submittedName>
        <fullName evidence="2">CAP domain-containing protein</fullName>
    </submittedName>
</protein>
<dbReference type="InterPro" id="IPR014044">
    <property type="entry name" value="CAP_dom"/>
</dbReference>
<dbReference type="EMBL" id="CP030918">
    <property type="protein sequence ID" value="AXC51192.1"/>
    <property type="molecule type" value="Genomic_DNA"/>
</dbReference>
<proteinExistence type="predicted"/>
<dbReference type="InterPro" id="IPR035940">
    <property type="entry name" value="CAP_sf"/>
</dbReference>
<dbReference type="PANTHER" id="PTHR31157:SF1">
    <property type="entry name" value="SCP DOMAIN-CONTAINING PROTEIN"/>
    <property type="match status" value="1"/>
</dbReference>
<sequence length="123" mass="13087">MALQATNAVRTSRGLAPLRPQPQVQAIADAHACEMARRGTMTHRGGRSSGPGARLRANGYNSRVAAENIAAGRFTLPQVLAEWSRSGGHMANIMRPDVRDFALGRAIGADGKTSFWAAVYAGR</sequence>
<evidence type="ECO:0000313" key="3">
    <source>
        <dbReference type="Proteomes" id="UP000252023"/>
    </source>
</evidence>
<dbReference type="CDD" id="cd05379">
    <property type="entry name" value="CAP_bacterial"/>
    <property type="match status" value="1"/>
</dbReference>
<dbReference type="Pfam" id="PF00188">
    <property type="entry name" value="CAP"/>
    <property type="match status" value="1"/>
</dbReference>
<dbReference type="KEGG" id="pars:DRW48_09555"/>